<organism evidence="2 3">
    <name type="scientific">Necator americanus</name>
    <name type="common">Human hookworm</name>
    <dbReference type="NCBI Taxonomy" id="51031"/>
    <lineage>
        <taxon>Eukaryota</taxon>
        <taxon>Metazoa</taxon>
        <taxon>Ecdysozoa</taxon>
        <taxon>Nematoda</taxon>
        <taxon>Chromadorea</taxon>
        <taxon>Rhabditida</taxon>
        <taxon>Rhabditina</taxon>
        <taxon>Rhabditomorpha</taxon>
        <taxon>Strongyloidea</taxon>
        <taxon>Ancylostomatidae</taxon>
        <taxon>Bunostominae</taxon>
        <taxon>Necator</taxon>
    </lineage>
</organism>
<evidence type="ECO:0000256" key="1">
    <source>
        <dbReference type="SAM" id="SignalP"/>
    </source>
</evidence>
<evidence type="ECO:0000313" key="2">
    <source>
        <dbReference type="EMBL" id="KAK6733391.1"/>
    </source>
</evidence>
<name>A0ABR1C811_NECAM</name>
<dbReference type="Proteomes" id="UP001303046">
    <property type="component" value="Unassembled WGS sequence"/>
</dbReference>
<feature type="signal peptide" evidence="1">
    <location>
        <begin position="1"/>
        <end position="17"/>
    </location>
</feature>
<keyword evidence="3" id="KW-1185">Reference proteome</keyword>
<sequence>MFRVIPVFLALTAFTNAVPPIVPVPVNQKPAKPKLIDPQLMEFEPITLEPAEPGPFLMAQIEEELEAAGGGPCVDGVNNVIKVADFDADKLNIRTEGVVARTYDDNFYPSCNNGRAKVSLPGIIRIMKGKVVVKAPSKITKSIEARMTITKNSRVLSTVCNEGVPLNGLVGKDKCRVPLGSEFDEGFLTMLSTPGTYDLAQIEATSGMGSFIKLPSINAAEKIFVKGDWKVVTALYSEGKAVARVKIPSNDDWIYVQ</sequence>
<evidence type="ECO:0000313" key="3">
    <source>
        <dbReference type="Proteomes" id="UP001303046"/>
    </source>
</evidence>
<dbReference type="EMBL" id="JAVFWL010000002">
    <property type="protein sequence ID" value="KAK6733391.1"/>
    <property type="molecule type" value="Genomic_DNA"/>
</dbReference>
<comment type="caution">
    <text evidence="2">The sequence shown here is derived from an EMBL/GenBank/DDBJ whole genome shotgun (WGS) entry which is preliminary data.</text>
</comment>
<reference evidence="2 3" key="1">
    <citation type="submission" date="2023-08" db="EMBL/GenBank/DDBJ databases">
        <title>A Necator americanus chromosomal reference genome.</title>
        <authorList>
            <person name="Ilik V."/>
            <person name="Petrzelkova K.J."/>
            <person name="Pardy F."/>
            <person name="Fuh T."/>
            <person name="Niatou-Singa F.S."/>
            <person name="Gouil Q."/>
            <person name="Baker L."/>
            <person name="Ritchie M.E."/>
            <person name="Jex A.R."/>
            <person name="Gazzola D."/>
            <person name="Li H."/>
            <person name="Toshio Fujiwara R."/>
            <person name="Zhan B."/>
            <person name="Aroian R.V."/>
            <person name="Pafco B."/>
            <person name="Schwarz E.M."/>
        </authorList>
    </citation>
    <scope>NUCLEOTIDE SEQUENCE [LARGE SCALE GENOMIC DNA]</scope>
    <source>
        <strain evidence="2 3">Aroian</strain>
        <tissue evidence="2">Whole animal</tissue>
    </source>
</reference>
<feature type="chain" id="PRO_5047010527" evidence="1">
    <location>
        <begin position="18"/>
        <end position="257"/>
    </location>
</feature>
<keyword evidence="1" id="KW-0732">Signal</keyword>
<gene>
    <name evidence="2" type="primary">Necator_chrII.g5039</name>
    <name evidence="2" type="ORF">RB195_017247</name>
</gene>
<protein>
    <submittedName>
        <fullName evidence="2">Uncharacterized protein</fullName>
    </submittedName>
</protein>
<proteinExistence type="predicted"/>
<accession>A0ABR1C811</accession>